<keyword evidence="2" id="KW-1185">Reference proteome</keyword>
<dbReference type="RefSeq" id="WP_212689792.1">
    <property type="nucleotide sequence ID" value="NZ_JAGSPN010000473.1"/>
</dbReference>
<dbReference type="SUPFAM" id="SSF82693">
    <property type="entry name" value="Multidrug efflux transporter AcrB pore domain, PN1, PN2, PC1 and PC2 subdomains"/>
    <property type="match status" value="1"/>
</dbReference>
<dbReference type="GO" id="GO:0042910">
    <property type="term" value="F:xenobiotic transmembrane transporter activity"/>
    <property type="evidence" value="ECO:0007669"/>
    <property type="project" value="TreeGrafter"/>
</dbReference>
<reference evidence="1" key="1">
    <citation type="submission" date="2021-04" db="EMBL/GenBank/DDBJ databases">
        <title>novel species isolated from subtropical streams in China.</title>
        <authorList>
            <person name="Lu H."/>
        </authorList>
    </citation>
    <scope>NUCLEOTIDE SEQUENCE</scope>
    <source>
        <strain evidence="1">LFS511W</strain>
    </source>
</reference>
<dbReference type="Proteomes" id="UP000680067">
    <property type="component" value="Unassembled WGS sequence"/>
</dbReference>
<proteinExistence type="predicted"/>
<dbReference type="InterPro" id="IPR027463">
    <property type="entry name" value="AcrB_DN_DC_subdom"/>
</dbReference>
<feature type="non-terminal residue" evidence="1">
    <location>
        <position position="103"/>
    </location>
</feature>
<evidence type="ECO:0000313" key="1">
    <source>
        <dbReference type="EMBL" id="MBR7784670.1"/>
    </source>
</evidence>
<sequence>VSLPAGVQASIAPLTTAVGEIYRYIIEAPAGMSENDIRALQDWVIRPELRIVSGVADVVSFGGTIKEYQVQVDPNLLKRYAVTLDQVNQALANNNSNVGGGTI</sequence>
<evidence type="ECO:0000313" key="2">
    <source>
        <dbReference type="Proteomes" id="UP000680067"/>
    </source>
</evidence>
<dbReference type="Gene3D" id="3.30.70.1430">
    <property type="entry name" value="Multidrug efflux transporter AcrB pore domain"/>
    <property type="match status" value="1"/>
</dbReference>
<name>A0A941DRQ7_9BURK</name>
<dbReference type="PANTHER" id="PTHR32063:SF24">
    <property type="entry name" value="CATION EFFLUX SYSTEM (ACRB_ACRD_ACRF FAMILY)"/>
    <property type="match status" value="1"/>
</dbReference>
<gene>
    <name evidence="1" type="ORF">KDM89_21285</name>
</gene>
<dbReference type="InterPro" id="IPR001036">
    <property type="entry name" value="Acrflvin-R"/>
</dbReference>
<dbReference type="PANTHER" id="PTHR32063">
    <property type="match status" value="1"/>
</dbReference>
<dbReference type="Gene3D" id="3.30.70.1320">
    <property type="entry name" value="Multidrug efflux transporter AcrB pore domain like"/>
    <property type="match status" value="1"/>
</dbReference>
<dbReference type="EMBL" id="JAGSPN010000473">
    <property type="protein sequence ID" value="MBR7784670.1"/>
    <property type="molecule type" value="Genomic_DNA"/>
</dbReference>
<dbReference type="Pfam" id="PF00873">
    <property type="entry name" value="ACR_tran"/>
    <property type="match status" value="1"/>
</dbReference>
<comment type="caution">
    <text evidence="1">The sequence shown here is derived from an EMBL/GenBank/DDBJ whole genome shotgun (WGS) entry which is preliminary data.</text>
</comment>
<dbReference type="GO" id="GO:0005886">
    <property type="term" value="C:plasma membrane"/>
    <property type="evidence" value="ECO:0007669"/>
    <property type="project" value="TreeGrafter"/>
</dbReference>
<dbReference type="AlphaFoldDB" id="A0A941DRQ7"/>
<organism evidence="1 2">
    <name type="scientific">Undibacterium luofuense</name>
    <dbReference type="NCBI Taxonomy" id="2828733"/>
    <lineage>
        <taxon>Bacteria</taxon>
        <taxon>Pseudomonadati</taxon>
        <taxon>Pseudomonadota</taxon>
        <taxon>Betaproteobacteria</taxon>
        <taxon>Burkholderiales</taxon>
        <taxon>Oxalobacteraceae</taxon>
        <taxon>Undibacterium</taxon>
    </lineage>
</organism>
<accession>A0A941DRQ7</accession>
<dbReference type="Gene3D" id="3.30.2090.10">
    <property type="entry name" value="Multidrug efflux transporter AcrB TolC docking domain, DN and DC subdomains"/>
    <property type="match status" value="1"/>
</dbReference>
<feature type="non-terminal residue" evidence="1">
    <location>
        <position position="1"/>
    </location>
</feature>
<protein>
    <submittedName>
        <fullName evidence="1">Efflux RND transporter permease subunit</fullName>
    </submittedName>
</protein>
<dbReference type="SUPFAM" id="SSF82714">
    <property type="entry name" value="Multidrug efflux transporter AcrB TolC docking domain, DN and DC subdomains"/>
    <property type="match status" value="1"/>
</dbReference>